<protein>
    <submittedName>
        <fullName evidence="2">Alpha-lactalbumin</fullName>
    </submittedName>
</protein>
<sequence length="28" mass="3179">VSQLAFNDYFGWISTLSPPNCGDKKNLY</sequence>
<accession>A0A0N5C000</accession>
<organism evidence="1 2">
    <name type="scientific">Strongyloides papillosus</name>
    <name type="common">Intestinal threadworm</name>
    <dbReference type="NCBI Taxonomy" id="174720"/>
    <lineage>
        <taxon>Eukaryota</taxon>
        <taxon>Metazoa</taxon>
        <taxon>Ecdysozoa</taxon>
        <taxon>Nematoda</taxon>
        <taxon>Chromadorea</taxon>
        <taxon>Rhabditida</taxon>
        <taxon>Tylenchina</taxon>
        <taxon>Panagrolaimomorpha</taxon>
        <taxon>Strongyloidoidea</taxon>
        <taxon>Strongyloididae</taxon>
        <taxon>Strongyloides</taxon>
    </lineage>
</organism>
<name>A0A0N5C000_STREA</name>
<keyword evidence="1" id="KW-1185">Reference proteome</keyword>
<evidence type="ECO:0000313" key="2">
    <source>
        <dbReference type="WBParaSite" id="SPAL_0001133700.1"/>
    </source>
</evidence>
<proteinExistence type="predicted"/>
<dbReference type="WBParaSite" id="SPAL_0001133700.1">
    <property type="protein sequence ID" value="SPAL_0001133700.1"/>
    <property type="gene ID" value="SPAL_0001133700"/>
</dbReference>
<reference evidence="2" key="1">
    <citation type="submission" date="2017-02" db="UniProtKB">
        <authorList>
            <consortium name="WormBaseParasite"/>
        </authorList>
    </citation>
    <scope>IDENTIFICATION</scope>
</reference>
<dbReference type="Proteomes" id="UP000046392">
    <property type="component" value="Unplaced"/>
</dbReference>
<evidence type="ECO:0000313" key="1">
    <source>
        <dbReference type="Proteomes" id="UP000046392"/>
    </source>
</evidence>
<dbReference type="AlphaFoldDB" id="A0A0N5C000"/>